<organism evidence="2 3">
    <name type="scientific">Mizuhopecten yessoensis</name>
    <name type="common">Japanese scallop</name>
    <name type="synonym">Patinopecten yessoensis</name>
    <dbReference type="NCBI Taxonomy" id="6573"/>
    <lineage>
        <taxon>Eukaryota</taxon>
        <taxon>Metazoa</taxon>
        <taxon>Spiralia</taxon>
        <taxon>Lophotrochozoa</taxon>
        <taxon>Mollusca</taxon>
        <taxon>Bivalvia</taxon>
        <taxon>Autobranchia</taxon>
        <taxon>Pteriomorphia</taxon>
        <taxon>Pectinida</taxon>
        <taxon>Pectinoidea</taxon>
        <taxon>Pectinidae</taxon>
        <taxon>Mizuhopecten</taxon>
    </lineage>
</organism>
<protein>
    <recommendedName>
        <fullName evidence="4">Serine protease</fullName>
    </recommendedName>
</protein>
<dbReference type="Proteomes" id="UP000242188">
    <property type="component" value="Unassembled WGS sequence"/>
</dbReference>
<dbReference type="InterPro" id="IPR009003">
    <property type="entry name" value="Peptidase_S1_PA"/>
</dbReference>
<feature type="compositionally biased region" description="Basic and acidic residues" evidence="1">
    <location>
        <begin position="1"/>
        <end position="17"/>
    </location>
</feature>
<evidence type="ECO:0008006" key="4">
    <source>
        <dbReference type="Google" id="ProtNLM"/>
    </source>
</evidence>
<feature type="compositionally biased region" description="Basic and acidic residues" evidence="1">
    <location>
        <begin position="183"/>
        <end position="202"/>
    </location>
</feature>
<evidence type="ECO:0000313" key="3">
    <source>
        <dbReference type="Proteomes" id="UP000242188"/>
    </source>
</evidence>
<reference evidence="2 3" key="1">
    <citation type="journal article" date="2017" name="Nat. Ecol. Evol.">
        <title>Scallop genome provides insights into evolution of bilaterian karyotype and development.</title>
        <authorList>
            <person name="Wang S."/>
            <person name="Zhang J."/>
            <person name="Jiao W."/>
            <person name="Li J."/>
            <person name="Xun X."/>
            <person name="Sun Y."/>
            <person name="Guo X."/>
            <person name="Huan P."/>
            <person name="Dong B."/>
            <person name="Zhang L."/>
            <person name="Hu X."/>
            <person name="Sun X."/>
            <person name="Wang J."/>
            <person name="Zhao C."/>
            <person name="Wang Y."/>
            <person name="Wang D."/>
            <person name="Huang X."/>
            <person name="Wang R."/>
            <person name="Lv J."/>
            <person name="Li Y."/>
            <person name="Zhang Z."/>
            <person name="Liu B."/>
            <person name="Lu W."/>
            <person name="Hui Y."/>
            <person name="Liang J."/>
            <person name="Zhou Z."/>
            <person name="Hou R."/>
            <person name="Li X."/>
            <person name="Liu Y."/>
            <person name="Li H."/>
            <person name="Ning X."/>
            <person name="Lin Y."/>
            <person name="Zhao L."/>
            <person name="Xing Q."/>
            <person name="Dou J."/>
            <person name="Li Y."/>
            <person name="Mao J."/>
            <person name="Guo H."/>
            <person name="Dou H."/>
            <person name="Li T."/>
            <person name="Mu C."/>
            <person name="Jiang W."/>
            <person name="Fu Q."/>
            <person name="Fu X."/>
            <person name="Miao Y."/>
            <person name="Liu J."/>
            <person name="Yu Q."/>
            <person name="Li R."/>
            <person name="Liao H."/>
            <person name="Li X."/>
            <person name="Kong Y."/>
            <person name="Jiang Z."/>
            <person name="Chourrout D."/>
            <person name="Li R."/>
            <person name="Bao Z."/>
        </authorList>
    </citation>
    <scope>NUCLEOTIDE SEQUENCE [LARGE SCALE GENOMIC DNA]</scope>
    <source>
        <strain evidence="2 3">PY_sf001</strain>
    </source>
</reference>
<evidence type="ECO:0000313" key="2">
    <source>
        <dbReference type="EMBL" id="OWF35967.1"/>
    </source>
</evidence>
<dbReference type="PANTHER" id="PTHR14389">
    <property type="entry name" value="SI:CH1073-475A24.1"/>
    <property type="match status" value="1"/>
</dbReference>
<feature type="region of interest" description="Disordered" evidence="1">
    <location>
        <begin position="128"/>
        <end position="202"/>
    </location>
</feature>
<dbReference type="AlphaFoldDB" id="A0A210PHM5"/>
<proteinExistence type="predicted"/>
<dbReference type="Pfam" id="PF13365">
    <property type="entry name" value="Trypsin_2"/>
    <property type="match status" value="1"/>
</dbReference>
<accession>A0A210PHM5</accession>
<keyword evidence="3" id="KW-1185">Reference proteome</keyword>
<dbReference type="PANTHER" id="PTHR14389:SF3">
    <property type="entry name" value="PROTEIN FAM111A-LIKE"/>
    <property type="match status" value="1"/>
</dbReference>
<name>A0A210PHM5_MIZYE</name>
<gene>
    <name evidence="2" type="ORF">KP79_PYT22389</name>
</gene>
<dbReference type="EMBL" id="NEDP02076692">
    <property type="protein sequence ID" value="OWF35967.1"/>
    <property type="molecule type" value="Genomic_DNA"/>
</dbReference>
<sequence length="477" mass="54283">MSGADHTGRTLRADHKGRSPFNDMAAKDKPPPEVLQLHKEMVKELGKLFSVPGKAWSEMRSQVGMLDLLSNAVLGQVESMTDLFIELIKSNGNKITYGKYDKIYAIFDDEDVAAGNIIKRFTKSIAEASKTKGKRQHSPDSDSETQVRKSKRKNEKRNISRDSDSETEYENPTSSGSEADGSESNRRKENAGNLRKEHDDTHNASIVHTWQTAMNAVGFIQGPVFSGTGFRVGEDMIMTAYHVVEDITKTHKNDKPDLSKLGTDNVFITFNYLEADNSTKVRKTRKFYFKEQRFSHDKEMDFAILQLRNKDNNEESSYPKAITRFKPVYPEQTFALLGHPDRKPMQLDPKVHIFDPKSDQGKRRLEKMKKWGRKKGKKSAYEKILDERKVLFDCWVQHGASGSPGIEMGSDGEPVCSLMLIHGYPNFVFDDEYKRKEKDHPYMIEQGVTMQAIATQLNGMGSDARKMKQEIFADVFE</sequence>
<dbReference type="Gene3D" id="2.40.10.10">
    <property type="entry name" value="Trypsin-like serine proteases"/>
    <property type="match status" value="2"/>
</dbReference>
<evidence type="ECO:0000256" key="1">
    <source>
        <dbReference type="SAM" id="MobiDB-lite"/>
    </source>
</evidence>
<dbReference type="InterPro" id="IPR043504">
    <property type="entry name" value="Peptidase_S1_PA_chymotrypsin"/>
</dbReference>
<dbReference type="SUPFAM" id="SSF50494">
    <property type="entry name" value="Trypsin-like serine proteases"/>
    <property type="match status" value="1"/>
</dbReference>
<comment type="caution">
    <text evidence="2">The sequence shown here is derived from an EMBL/GenBank/DDBJ whole genome shotgun (WGS) entry which is preliminary data.</text>
</comment>
<feature type="region of interest" description="Disordered" evidence="1">
    <location>
        <begin position="1"/>
        <end position="30"/>
    </location>
</feature>
<dbReference type="OrthoDB" id="6162750at2759"/>